<organism evidence="7 8">
    <name type="scientific">Aspergillus ochraceoroseus</name>
    <dbReference type="NCBI Taxonomy" id="138278"/>
    <lineage>
        <taxon>Eukaryota</taxon>
        <taxon>Fungi</taxon>
        <taxon>Dikarya</taxon>
        <taxon>Ascomycota</taxon>
        <taxon>Pezizomycotina</taxon>
        <taxon>Eurotiomycetes</taxon>
        <taxon>Eurotiomycetidae</taxon>
        <taxon>Eurotiales</taxon>
        <taxon>Aspergillaceae</taxon>
        <taxon>Aspergillus</taxon>
        <taxon>Aspergillus subgen. Nidulantes</taxon>
    </lineage>
</organism>
<dbReference type="PRINTS" id="PR00420">
    <property type="entry name" value="RNGMNOXGNASE"/>
</dbReference>
<keyword evidence="4" id="KW-0560">Oxidoreductase</keyword>
<accession>A0A0F8XMC7</accession>
<evidence type="ECO:0000256" key="5">
    <source>
        <dbReference type="ARBA" id="ARBA00023033"/>
    </source>
</evidence>
<evidence type="ECO:0000256" key="2">
    <source>
        <dbReference type="ARBA" id="ARBA00022630"/>
    </source>
</evidence>
<keyword evidence="8" id="KW-1185">Reference proteome</keyword>
<proteinExistence type="predicted"/>
<evidence type="ECO:0000256" key="4">
    <source>
        <dbReference type="ARBA" id="ARBA00023002"/>
    </source>
</evidence>
<dbReference type="GO" id="GO:0004497">
    <property type="term" value="F:monooxygenase activity"/>
    <property type="evidence" value="ECO:0007669"/>
    <property type="project" value="UniProtKB-KW"/>
</dbReference>
<dbReference type="SUPFAM" id="SSF51905">
    <property type="entry name" value="FAD/NAD(P)-binding domain"/>
    <property type="match status" value="1"/>
</dbReference>
<keyword evidence="3" id="KW-0274">FAD</keyword>
<keyword evidence="5" id="KW-0503">Monooxygenase</keyword>
<dbReference type="Proteomes" id="UP000034947">
    <property type="component" value="Unassembled WGS sequence"/>
</dbReference>
<gene>
    <name evidence="7" type="ORF">AOCH_003693</name>
</gene>
<evidence type="ECO:0000259" key="6">
    <source>
        <dbReference type="Pfam" id="PF01494"/>
    </source>
</evidence>
<dbReference type="EMBL" id="JYKN01000377">
    <property type="protein sequence ID" value="KKK24662.1"/>
    <property type="molecule type" value="Genomic_DNA"/>
</dbReference>
<dbReference type="InterPro" id="IPR036188">
    <property type="entry name" value="FAD/NAD-bd_sf"/>
</dbReference>
<dbReference type="OrthoDB" id="47494at2759"/>
<name>A0A0F8XMC7_9EURO</name>
<dbReference type="InterPro" id="IPR002938">
    <property type="entry name" value="FAD-bd"/>
</dbReference>
<comment type="caution">
    <text evidence="7">The sequence shown here is derived from an EMBL/GenBank/DDBJ whole genome shotgun (WGS) entry which is preliminary data.</text>
</comment>
<dbReference type="PANTHER" id="PTHR47178">
    <property type="entry name" value="MONOOXYGENASE, FAD-BINDING"/>
    <property type="match status" value="1"/>
</dbReference>
<reference evidence="7 8" key="1">
    <citation type="submission" date="2015-02" db="EMBL/GenBank/DDBJ databases">
        <title>Draft Genome Sequences of Two Closely-Related Aflatoxigenic Aspergillus Species Obtained from the Cote d'Ivoire.</title>
        <authorList>
            <person name="Moore G.G."/>
            <person name="Beltz S.B."/>
            <person name="Mack B.M."/>
        </authorList>
    </citation>
    <scope>NUCLEOTIDE SEQUENCE [LARGE SCALE GENOMIC DNA]</scope>
    <source>
        <strain evidence="7 8">SRRC1432</strain>
    </source>
</reference>
<dbReference type="GO" id="GO:0071949">
    <property type="term" value="F:FAD binding"/>
    <property type="evidence" value="ECO:0007669"/>
    <property type="project" value="InterPro"/>
</dbReference>
<protein>
    <recommendedName>
        <fullName evidence="6">FAD-binding domain-containing protein</fullName>
    </recommendedName>
</protein>
<dbReference type="VEuPathDB" id="FungiDB:P175DRAFT_0445558"/>
<dbReference type="Pfam" id="PF01494">
    <property type="entry name" value="FAD_binding_3"/>
    <property type="match status" value="1"/>
</dbReference>
<dbReference type="PANTHER" id="PTHR47178:SF3">
    <property type="entry name" value="FAD-BINDING DOMAIN-CONTAINING PROTEIN"/>
    <property type="match status" value="1"/>
</dbReference>
<dbReference type="Gene3D" id="3.50.50.60">
    <property type="entry name" value="FAD/NAD(P)-binding domain"/>
    <property type="match status" value="1"/>
</dbReference>
<keyword evidence="2" id="KW-0285">Flavoprotein</keyword>
<feature type="domain" description="FAD-binding" evidence="6">
    <location>
        <begin position="23"/>
        <end position="387"/>
    </location>
</feature>
<dbReference type="AlphaFoldDB" id="A0A0F8XMC7"/>
<evidence type="ECO:0000256" key="3">
    <source>
        <dbReference type="ARBA" id="ARBA00022827"/>
    </source>
</evidence>
<evidence type="ECO:0000256" key="1">
    <source>
        <dbReference type="ARBA" id="ARBA00001974"/>
    </source>
</evidence>
<comment type="cofactor">
    <cofactor evidence="1">
        <name>FAD</name>
        <dbReference type="ChEBI" id="CHEBI:57692"/>
    </cofactor>
</comment>
<sequence>MMSCFYRRVRSLFQGKAHPGPTTTVLVVGAGSTGLALAQGLKKAGIPCIVVEKNESLDAQPRDWNMGLHWGAEPLKALIPEEMWAQIQTVQVDPSTPTAEHDSLQFLNGQTGELMTAVPANDFYRLRRRKLRGLLMQDLDIRWGVQLERIEYSSDGKYATAHFENGPSITANLIVGTDGARSTTRQLLLGANGDIRTLPYCASFVQARFTAEQAQFLRKFHPLYLASINPAGYFSFFGMHNAEQPDRPETWTFFFYISWYSPREEQEQTANWTNAQRLKQVKEFATAYTEPWKSAFEWLSDDHEVWYMSLTDFDPGAKGHRWDNHDGRVTLAGDAAHAMTYQRGQGLNHSVTDAAVLAEAVRKFVRGTSTQAAAIMAYEEEMIPRAGGEVRMSTTNTEMVHHWDEVLQSPIMKSGMTRVQDIKLDGINGHNQHGGQQAVKG</sequence>
<evidence type="ECO:0000313" key="8">
    <source>
        <dbReference type="Proteomes" id="UP000034947"/>
    </source>
</evidence>
<evidence type="ECO:0000313" key="7">
    <source>
        <dbReference type="EMBL" id="KKK24662.1"/>
    </source>
</evidence>